<evidence type="ECO:0000313" key="1">
    <source>
        <dbReference type="EMBL" id="MDH0967627.1"/>
    </source>
</evidence>
<dbReference type="EMBL" id="JAOCBF010000148">
    <property type="protein sequence ID" value="MDH0967627.1"/>
    <property type="molecule type" value="Genomic_DNA"/>
</dbReference>
<gene>
    <name evidence="1" type="ORF">N5C89_32925</name>
</gene>
<name>A0AAJ1KZH8_9ENTR</name>
<dbReference type="RefSeq" id="WP_279945336.1">
    <property type="nucleotide sequence ID" value="NZ_JAOCBF010000148.1"/>
</dbReference>
<accession>A0AAJ1KZH8</accession>
<sequence>KNLTSDETRFNALRRCDRGTDAMHLANTPVVSPESKNPALRGFCYIQIVAFCRCRVAQLCQA</sequence>
<proteinExistence type="predicted"/>
<organism evidence="1 2">
    <name type="scientific">Klebsiella michiganensis</name>
    <dbReference type="NCBI Taxonomy" id="1134687"/>
    <lineage>
        <taxon>Bacteria</taxon>
        <taxon>Pseudomonadati</taxon>
        <taxon>Pseudomonadota</taxon>
        <taxon>Gammaproteobacteria</taxon>
        <taxon>Enterobacterales</taxon>
        <taxon>Enterobacteriaceae</taxon>
        <taxon>Klebsiella/Raoultella group</taxon>
        <taxon>Klebsiella</taxon>
    </lineage>
</organism>
<reference evidence="1" key="1">
    <citation type="submission" date="2022-09" db="EMBL/GenBank/DDBJ databases">
        <title>Intensive care unit water sources are persistently colonized with multi-drug resistant bacteria and are the site of extensive horizontal gene transfer of antibiotic resistance genes.</title>
        <authorList>
            <person name="Diorio-Toth L."/>
        </authorList>
    </citation>
    <scope>NUCLEOTIDE SEQUENCE</scope>
    <source>
        <strain evidence="1">GD03918</strain>
    </source>
</reference>
<dbReference type="AlphaFoldDB" id="A0AAJ1KZH8"/>
<feature type="non-terminal residue" evidence="1">
    <location>
        <position position="1"/>
    </location>
</feature>
<comment type="caution">
    <text evidence="1">The sequence shown here is derived from an EMBL/GenBank/DDBJ whole genome shotgun (WGS) entry which is preliminary data.</text>
</comment>
<evidence type="ECO:0000313" key="2">
    <source>
        <dbReference type="Proteomes" id="UP001159937"/>
    </source>
</evidence>
<protein>
    <submittedName>
        <fullName evidence="1">Type 2 lanthipeptide synthetase LanM</fullName>
    </submittedName>
</protein>
<dbReference type="Proteomes" id="UP001159937">
    <property type="component" value="Unassembled WGS sequence"/>
</dbReference>